<dbReference type="CDD" id="cd15851">
    <property type="entry name" value="SNARE_Syntaxin6"/>
    <property type="match status" value="1"/>
</dbReference>
<dbReference type="GO" id="GO:0000139">
    <property type="term" value="C:Golgi membrane"/>
    <property type="evidence" value="ECO:0007669"/>
    <property type="project" value="UniProtKB-SubCell"/>
</dbReference>
<keyword evidence="13" id="KW-1185">Reference proteome</keyword>
<evidence type="ECO:0000256" key="6">
    <source>
        <dbReference type="ARBA" id="ARBA00022989"/>
    </source>
</evidence>
<dbReference type="AlphaFoldDB" id="A0AAD1VWI6"/>
<dbReference type="InterPro" id="IPR010989">
    <property type="entry name" value="SNARE"/>
</dbReference>
<dbReference type="GO" id="GO:0015031">
    <property type="term" value="P:protein transport"/>
    <property type="evidence" value="ECO:0007669"/>
    <property type="project" value="UniProtKB-KW"/>
</dbReference>
<evidence type="ECO:0000256" key="3">
    <source>
        <dbReference type="ARBA" id="ARBA00022448"/>
    </source>
</evidence>
<reference evidence="12" key="1">
    <citation type="submission" date="2022-03" db="EMBL/GenBank/DDBJ databases">
        <authorList>
            <person name="Alioto T."/>
            <person name="Alioto T."/>
            <person name="Gomez Garrido J."/>
        </authorList>
    </citation>
    <scope>NUCLEOTIDE SEQUENCE</scope>
</reference>
<evidence type="ECO:0000313" key="13">
    <source>
        <dbReference type="Proteomes" id="UP001295444"/>
    </source>
</evidence>
<dbReference type="Gene3D" id="1.20.5.110">
    <property type="match status" value="1"/>
</dbReference>
<evidence type="ECO:0000256" key="5">
    <source>
        <dbReference type="ARBA" id="ARBA00022927"/>
    </source>
</evidence>
<feature type="domain" description="T-SNARE coiled-coil homology" evidence="11">
    <location>
        <begin position="160"/>
        <end position="222"/>
    </location>
</feature>
<evidence type="ECO:0000313" key="12">
    <source>
        <dbReference type="EMBL" id="CAH2272898.1"/>
    </source>
</evidence>
<dbReference type="SMART" id="SM00397">
    <property type="entry name" value="t_SNARE"/>
    <property type="match status" value="1"/>
</dbReference>
<dbReference type="GO" id="GO:0048193">
    <property type="term" value="P:Golgi vesicle transport"/>
    <property type="evidence" value="ECO:0007669"/>
    <property type="project" value="InterPro"/>
</dbReference>
<accession>A0AAD1VWI6</accession>
<dbReference type="Pfam" id="PF09177">
    <property type="entry name" value="STX6_10_61_N"/>
    <property type="match status" value="1"/>
</dbReference>
<dbReference type="InterPro" id="IPR015260">
    <property type="entry name" value="Syntaxin-6/10/61_N"/>
</dbReference>
<keyword evidence="3" id="KW-0813">Transport</keyword>
<comment type="similarity">
    <text evidence="2">Belongs to the syntaxin family.</text>
</comment>
<dbReference type="SUPFAM" id="SSF47661">
    <property type="entry name" value="t-snare proteins"/>
    <property type="match status" value="1"/>
</dbReference>
<dbReference type="SUPFAM" id="SSF58038">
    <property type="entry name" value="SNARE fusion complex"/>
    <property type="match status" value="1"/>
</dbReference>
<dbReference type="Pfam" id="PF05739">
    <property type="entry name" value="SNARE"/>
    <property type="match status" value="1"/>
</dbReference>
<keyword evidence="4 10" id="KW-0812">Transmembrane</keyword>
<keyword evidence="7" id="KW-0333">Golgi apparatus</keyword>
<keyword evidence="6 10" id="KW-1133">Transmembrane helix</keyword>
<dbReference type="EMBL" id="OW240914">
    <property type="protein sequence ID" value="CAH2272898.1"/>
    <property type="molecule type" value="Genomic_DNA"/>
</dbReference>
<evidence type="ECO:0000256" key="2">
    <source>
        <dbReference type="ARBA" id="ARBA00009063"/>
    </source>
</evidence>
<keyword evidence="8" id="KW-0175">Coiled coil</keyword>
<dbReference type="Proteomes" id="UP001295444">
    <property type="component" value="Chromosome 03"/>
</dbReference>
<organism evidence="12 13">
    <name type="scientific">Pelobates cultripes</name>
    <name type="common">Western spadefoot toad</name>
    <dbReference type="NCBI Taxonomy" id="61616"/>
    <lineage>
        <taxon>Eukaryota</taxon>
        <taxon>Metazoa</taxon>
        <taxon>Chordata</taxon>
        <taxon>Craniata</taxon>
        <taxon>Vertebrata</taxon>
        <taxon>Euteleostomi</taxon>
        <taxon>Amphibia</taxon>
        <taxon>Batrachia</taxon>
        <taxon>Anura</taxon>
        <taxon>Pelobatoidea</taxon>
        <taxon>Pelobatidae</taxon>
        <taxon>Pelobates</taxon>
    </lineage>
</organism>
<name>A0AAD1VWI6_PELCU</name>
<evidence type="ECO:0000256" key="4">
    <source>
        <dbReference type="ARBA" id="ARBA00022692"/>
    </source>
</evidence>
<evidence type="ECO:0000256" key="9">
    <source>
        <dbReference type="ARBA" id="ARBA00023136"/>
    </source>
</evidence>
<keyword evidence="5" id="KW-0653">Protein transport</keyword>
<sequence>MSLEDPFSVVRSEVQKALNTSRGLYQRCSHLVWLSWINPGNHPYTVPYNMKHYALFISLFCCSVLSFTRILGIVESNPRKFKISGTELSERRSFVDQTRSSVKEMRDHISSPRVVAFTERKTREALGVTAKQPSDRFTRMDDEMVAGNSRYVEDQQAQQQLIIDEQDAELELVTGSIRVLKNMSGRIGDELDEQAVMLEDFSHEMDNTQTRMDSVLKRLAKVSHMTTDRRQWCMIIALVIALIIVLILLLVL</sequence>
<evidence type="ECO:0000256" key="10">
    <source>
        <dbReference type="SAM" id="Phobius"/>
    </source>
</evidence>
<evidence type="ECO:0000259" key="11">
    <source>
        <dbReference type="PROSITE" id="PS50192"/>
    </source>
</evidence>
<dbReference type="PANTHER" id="PTHR12791">
    <property type="entry name" value="GOLGI SNARE BET1-RELATED"/>
    <property type="match status" value="1"/>
</dbReference>
<evidence type="ECO:0000256" key="8">
    <source>
        <dbReference type="ARBA" id="ARBA00023054"/>
    </source>
</evidence>
<protein>
    <submittedName>
        <fullName evidence="12">Syntaxin-10 isoform X2</fullName>
    </submittedName>
</protein>
<feature type="transmembrane region" description="Helical" evidence="10">
    <location>
        <begin position="232"/>
        <end position="251"/>
    </location>
</feature>
<feature type="transmembrane region" description="Helical" evidence="10">
    <location>
        <begin position="53"/>
        <end position="74"/>
    </location>
</feature>
<dbReference type="PROSITE" id="PS50192">
    <property type="entry name" value="T_SNARE"/>
    <property type="match status" value="1"/>
</dbReference>
<comment type="subcellular location">
    <subcellularLocation>
        <location evidence="1">Golgi apparatus membrane</location>
        <topology evidence="1">Single-pass type IV membrane protein</topology>
    </subcellularLocation>
</comment>
<proteinExistence type="inferred from homology"/>
<dbReference type="Gene3D" id="1.20.58.90">
    <property type="match status" value="2"/>
</dbReference>
<evidence type="ECO:0000256" key="1">
    <source>
        <dbReference type="ARBA" id="ARBA00004409"/>
    </source>
</evidence>
<gene>
    <name evidence="12" type="ORF">PECUL_23A012594</name>
</gene>
<keyword evidence="9 10" id="KW-0472">Membrane</keyword>
<evidence type="ECO:0000256" key="7">
    <source>
        <dbReference type="ARBA" id="ARBA00023034"/>
    </source>
</evidence>
<dbReference type="FunFam" id="1.20.5.110:FF:000006">
    <property type="entry name" value="Syntaxin 6"/>
    <property type="match status" value="1"/>
</dbReference>
<dbReference type="InterPro" id="IPR000727">
    <property type="entry name" value="T_SNARE_dom"/>
</dbReference>